<evidence type="ECO:0000313" key="3">
    <source>
        <dbReference type="EMBL" id="KAB0265182.1"/>
    </source>
</evidence>
<dbReference type="AlphaFoldDB" id="A0A5N3P634"/>
<dbReference type="OrthoDB" id="6064642at2"/>
<evidence type="ECO:0000259" key="2">
    <source>
        <dbReference type="Pfam" id="PF01757"/>
    </source>
</evidence>
<dbReference type="EMBL" id="VCMV01000041">
    <property type="protein sequence ID" value="KAB0265182.1"/>
    <property type="molecule type" value="Genomic_DNA"/>
</dbReference>
<gene>
    <name evidence="3" type="ORF">FEZ63_19735</name>
</gene>
<dbReference type="Pfam" id="PF01757">
    <property type="entry name" value="Acyl_transf_3"/>
    <property type="match status" value="1"/>
</dbReference>
<proteinExistence type="predicted"/>
<sequence length="408" mass="45346">MERNMADADHRDRINFLRLLLIIGLVFLHYGTFPGSEHSPYSGANSFDPATPIASFVNSYFVFLFYSAVPVLGAISGYLFFKDWMPGGQFYLTRIRSRTYSILLPMISWCAIILSLFVLIRLASPNSSFLSLIEYDLNKFGITQFINSLVGLTRRPINFQFWFLHDLFLTVLFAPVLGLLIRRAPFLGLAIIGVIYFAGINLVIFFRNDVLFFFYLGGLIRVRDWDLDFIAPRTAAIAMAAYVVIVGLRTLAPIYVPEHSMLGDFIFGPGTRILRLLGVAAFWGCAPFLMRTAAGRLITTWGTLAFFLHAIHWPLNQFIKAGLAQVFPADGELSRMVNYMATIALTLAAAFVIAWMLNAVAPKLFSHLSGGRAFGRAKIRTASAAPVAVPTADTAIPPESAGRVPYRS</sequence>
<feature type="transmembrane region" description="Helical" evidence="1">
    <location>
        <begin position="273"/>
        <end position="290"/>
    </location>
</feature>
<feature type="transmembrane region" description="Helical" evidence="1">
    <location>
        <begin position="102"/>
        <end position="123"/>
    </location>
</feature>
<feature type="domain" description="Acyltransferase 3" evidence="2">
    <location>
        <begin position="13"/>
        <end position="355"/>
    </location>
</feature>
<feature type="transmembrane region" description="Helical" evidence="1">
    <location>
        <begin position="159"/>
        <end position="181"/>
    </location>
</feature>
<feature type="transmembrane region" description="Helical" evidence="1">
    <location>
        <begin position="296"/>
        <end position="315"/>
    </location>
</feature>
<feature type="transmembrane region" description="Helical" evidence="1">
    <location>
        <begin position="16"/>
        <end position="33"/>
    </location>
</feature>
<feature type="transmembrane region" description="Helical" evidence="1">
    <location>
        <begin position="186"/>
        <end position="206"/>
    </location>
</feature>
<keyword evidence="3" id="KW-0012">Acyltransferase</keyword>
<keyword evidence="1" id="KW-0812">Transmembrane</keyword>
<dbReference type="GO" id="GO:0016747">
    <property type="term" value="F:acyltransferase activity, transferring groups other than amino-acyl groups"/>
    <property type="evidence" value="ECO:0007669"/>
    <property type="project" value="InterPro"/>
</dbReference>
<protein>
    <submittedName>
        <fullName evidence="3">Acyltransferase</fullName>
    </submittedName>
</protein>
<feature type="transmembrane region" description="Helical" evidence="1">
    <location>
        <begin position="230"/>
        <end position="252"/>
    </location>
</feature>
<keyword evidence="4" id="KW-1185">Reference proteome</keyword>
<keyword evidence="3" id="KW-0808">Transferase</keyword>
<organism evidence="3 4">
    <name type="scientific">Microvirga brassicacearum</name>
    <dbReference type="NCBI Taxonomy" id="2580413"/>
    <lineage>
        <taxon>Bacteria</taxon>
        <taxon>Pseudomonadati</taxon>
        <taxon>Pseudomonadota</taxon>
        <taxon>Alphaproteobacteria</taxon>
        <taxon>Hyphomicrobiales</taxon>
        <taxon>Methylobacteriaceae</taxon>
        <taxon>Microvirga</taxon>
    </lineage>
</organism>
<evidence type="ECO:0000256" key="1">
    <source>
        <dbReference type="SAM" id="Phobius"/>
    </source>
</evidence>
<keyword evidence="1" id="KW-0472">Membrane</keyword>
<evidence type="ECO:0000313" key="4">
    <source>
        <dbReference type="Proteomes" id="UP000325684"/>
    </source>
</evidence>
<reference evidence="3 4" key="1">
    <citation type="journal article" date="2019" name="Microorganisms">
        <title>Genome Insights into the Novel Species Microvirga brassicacearum, a Rapeseed Endophyte with Biotechnological Potential.</title>
        <authorList>
            <person name="Jimenez-Gomez A."/>
            <person name="Saati-Santamaria Z."/>
            <person name="Igual J.M."/>
            <person name="Rivas R."/>
            <person name="Mateos P.F."/>
            <person name="Garcia-Fraile P."/>
        </authorList>
    </citation>
    <scope>NUCLEOTIDE SEQUENCE [LARGE SCALE GENOMIC DNA]</scope>
    <source>
        <strain evidence="3 4">CDVBN77</strain>
    </source>
</reference>
<feature type="transmembrane region" description="Helical" evidence="1">
    <location>
        <begin position="336"/>
        <end position="357"/>
    </location>
</feature>
<comment type="caution">
    <text evidence="3">The sequence shown here is derived from an EMBL/GenBank/DDBJ whole genome shotgun (WGS) entry which is preliminary data.</text>
</comment>
<name>A0A5N3P634_9HYPH</name>
<dbReference type="RefSeq" id="WP_150947700.1">
    <property type="nucleotide sequence ID" value="NZ_VCMV01000041.1"/>
</dbReference>
<accession>A0A5N3P634</accession>
<feature type="transmembrane region" description="Helical" evidence="1">
    <location>
        <begin position="53"/>
        <end position="81"/>
    </location>
</feature>
<dbReference type="InterPro" id="IPR002656">
    <property type="entry name" value="Acyl_transf_3_dom"/>
</dbReference>
<keyword evidence="1" id="KW-1133">Transmembrane helix</keyword>
<dbReference type="Proteomes" id="UP000325684">
    <property type="component" value="Unassembled WGS sequence"/>
</dbReference>